<dbReference type="Pfam" id="PF00107">
    <property type="entry name" value="ADH_zinc_N"/>
    <property type="match status" value="1"/>
</dbReference>
<gene>
    <name evidence="11" type="ORF">DCS_04003</name>
</gene>
<keyword evidence="4 8" id="KW-0479">Metal-binding</keyword>
<name>A0A151GIS8_DRECN</name>
<proteinExistence type="inferred from homology"/>
<dbReference type="GO" id="GO:0003939">
    <property type="term" value="F:L-iditol 2-dehydrogenase (NAD+) activity"/>
    <property type="evidence" value="ECO:0007669"/>
    <property type="project" value="TreeGrafter"/>
</dbReference>
<feature type="domain" description="Alcohol dehydrogenase-like N-terminal" evidence="10">
    <location>
        <begin position="36"/>
        <end position="151"/>
    </location>
</feature>
<evidence type="ECO:0000256" key="5">
    <source>
        <dbReference type="ARBA" id="ARBA00022833"/>
    </source>
</evidence>
<dbReference type="PANTHER" id="PTHR43161:SF25">
    <property type="entry name" value="ALCOHOL DEHYDROGENASE, PUTATIVE (AFU_ORTHOLOGUE AFUA_1G14390)-RELATED"/>
    <property type="match status" value="1"/>
</dbReference>
<comment type="cofactor">
    <cofactor evidence="1 8">
        <name>Zn(2+)</name>
        <dbReference type="ChEBI" id="CHEBI:29105"/>
    </cofactor>
</comment>
<keyword evidence="12" id="KW-1185">Reference proteome</keyword>
<dbReference type="STRING" id="98403.A0A151GIS8"/>
<dbReference type="InterPro" id="IPR013154">
    <property type="entry name" value="ADH-like_N"/>
</dbReference>
<dbReference type="PANTHER" id="PTHR43161">
    <property type="entry name" value="SORBITOL DEHYDROGENASE"/>
    <property type="match status" value="1"/>
</dbReference>
<dbReference type="PROSITE" id="PS00059">
    <property type="entry name" value="ADH_ZINC"/>
    <property type="match status" value="1"/>
</dbReference>
<dbReference type="AlphaFoldDB" id="A0A151GIS8"/>
<dbReference type="Gene3D" id="3.90.180.10">
    <property type="entry name" value="Medium-chain alcohol dehydrogenases, catalytic domain"/>
    <property type="match status" value="1"/>
</dbReference>
<dbReference type="InterPro" id="IPR036291">
    <property type="entry name" value="NAD(P)-bd_dom_sf"/>
</dbReference>
<dbReference type="Pfam" id="PF08240">
    <property type="entry name" value="ADH_N"/>
    <property type="match status" value="1"/>
</dbReference>
<evidence type="ECO:0000256" key="8">
    <source>
        <dbReference type="RuleBase" id="RU361277"/>
    </source>
</evidence>
<evidence type="ECO:0000256" key="6">
    <source>
        <dbReference type="ARBA" id="ARBA00023002"/>
    </source>
</evidence>
<dbReference type="Proteomes" id="UP000076580">
    <property type="component" value="Chromosome 02"/>
</dbReference>
<evidence type="ECO:0000256" key="4">
    <source>
        <dbReference type="ARBA" id="ARBA00022723"/>
    </source>
</evidence>
<comment type="pathway">
    <text evidence="2">Carbohydrate degradation.</text>
</comment>
<dbReference type="InParanoid" id="A0A151GIS8"/>
<protein>
    <submittedName>
        <fullName evidence="11">Sorbitol dehydrogenase</fullName>
    </submittedName>
</protein>
<evidence type="ECO:0000313" key="11">
    <source>
        <dbReference type="EMBL" id="KYK56996.1"/>
    </source>
</evidence>
<comment type="caution">
    <text evidence="11">The sequence shown here is derived from an EMBL/GenBank/DDBJ whole genome shotgun (WGS) entry which is preliminary data.</text>
</comment>
<dbReference type="GeneID" id="63716646"/>
<evidence type="ECO:0000259" key="10">
    <source>
        <dbReference type="Pfam" id="PF08240"/>
    </source>
</evidence>
<dbReference type="SUPFAM" id="SSF50129">
    <property type="entry name" value="GroES-like"/>
    <property type="match status" value="1"/>
</dbReference>
<comment type="similarity">
    <text evidence="3 8">Belongs to the zinc-containing alcohol dehydrogenase family.</text>
</comment>
<dbReference type="CDD" id="cd05285">
    <property type="entry name" value="sorbitol_DH"/>
    <property type="match status" value="1"/>
</dbReference>
<dbReference type="Gene3D" id="3.40.50.720">
    <property type="entry name" value="NAD(P)-binding Rossmann-like Domain"/>
    <property type="match status" value="1"/>
</dbReference>
<evidence type="ECO:0000259" key="9">
    <source>
        <dbReference type="Pfam" id="PF00107"/>
    </source>
</evidence>
<dbReference type="InterPro" id="IPR011032">
    <property type="entry name" value="GroES-like_sf"/>
</dbReference>
<reference evidence="11 12" key="1">
    <citation type="journal article" date="2016" name="Sci. Rep.">
        <title>Insights into Adaptations to a Near-Obligate Nematode Endoparasitic Lifestyle from the Finished Genome of Drechmeria coniospora.</title>
        <authorList>
            <person name="Zhang L."/>
            <person name="Zhou Z."/>
            <person name="Guo Q."/>
            <person name="Fokkens L."/>
            <person name="Miskei M."/>
            <person name="Pocsi I."/>
            <person name="Zhang W."/>
            <person name="Chen M."/>
            <person name="Wang L."/>
            <person name="Sun Y."/>
            <person name="Donzelli B.G."/>
            <person name="Gibson D.M."/>
            <person name="Nelson D.R."/>
            <person name="Luo J.G."/>
            <person name="Rep M."/>
            <person name="Liu H."/>
            <person name="Yang S."/>
            <person name="Wang J."/>
            <person name="Krasnoff S.B."/>
            <person name="Xu Y."/>
            <person name="Molnar I."/>
            <person name="Lin M."/>
        </authorList>
    </citation>
    <scope>NUCLEOTIDE SEQUENCE [LARGE SCALE GENOMIC DNA]</scope>
    <source>
        <strain evidence="11 12">ARSEF 6962</strain>
    </source>
</reference>
<dbReference type="GO" id="GO:0008270">
    <property type="term" value="F:zinc ion binding"/>
    <property type="evidence" value="ECO:0007669"/>
    <property type="project" value="InterPro"/>
</dbReference>
<feature type="domain" description="Alcohol dehydrogenase-like C-terminal" evidence="9">
    <location>
        <begin position="191"/>
        <end position="335"/>
    </location>
</feature>
<dbReference type="SUPFAM" id="SSF51735">
    <property type="entry name" value="NAD(P)-binding Rossmann-fold domains"/>
    <property type="match status" value="1"/>
</dbReference>
<evidence type="ECO:0000313" key="12">
    <source>
        <dbReference type="Proteomes" id="UP000076580"/>
    </source>
</evidence>
<dbReference type="EMBL" id="LAYC01000002">
    <property type="protein sequence ID" value="KYK56996.1"/>
    <property type="molecule type" value="Genomic_DNA"/>
</dbReference>
<evidence type="ECO:0000256" key="1">
    <source>
        <dbReference type="ARBA" id="ARBA00001947"/>
    </source>
</evidence>
<accession>A0A151GIS8</accession>
<keyword evidence="6" id="KW-0560">Oxidoreductase</keyword>
<dbReference type="GO" id="GO:0006062">
    <property type="term" value="P:sorbitol catabolic process"/>
    <property type="evidence" value="ECO:0007669"/>
    <property type="project" value="TreeGrafter"/>
</dbReference>
<dbReference type="InterPro" id="IPR013149">
    <property type="entry name" value="ADH-like_C"/>
</dbReference>
<sequence length="384" mass="40865">MSVNTSATASVVKASVLHGALDLRIEDRELAPPASSEVQVAVQSTGICGSDLHYYAEFRNGDIQVREPLTLGHESSGTVVAIGRAVTGLGPGDRVALEVGLPCEACQYCYRGQYNICHGMRFRGSAKVFPHTQGTLQKRINHPARWCHKLPPNLSLDHGALVEPLSVAMHAFSRSALLPGANVLVFGAGTIGLLAGAVSKVYNSVAVVIADVRKDRVDFAVANGYADAGFVVPAANPQTTEDKLAFAKDVAEKIKALTVSGKSLGGICAVYECTGVEMCLQSAIYAVCPGSKIMMIGMGTPVLSVHLAAALQREVDLIGVFRYANTYKAAINMLADKPDRLPELSKLVTHRFKGMDRIADAFAMAARKTDDDGNLVLKVIIDMQ</sequence>
<evidence type="ECO:0000256" key="7">
    <source>
        <dbReference type="ARBA" id="ARBA00023027"/>
    </source>
</evidence>
<evidence type="ECO:0000256" key="2">
    <source>
        <dbReference type="ARBA" id="ARBA00004921"/>
    </source>
</evidence>
<dbReference type="InterPro" id="IPR045306">
    <property type="entry name" value="SDH-like"/>
</dbReference>
<keyword evidence="5 8" id="KW-0862">Zinc</keyword>
<dbReference type="InterPro" id="IPR002328">
    <property type="entry name" value="ADH_Zn_CS"/>
</dbReference>
<keyword evidence="7" id="KW-0520">NAD</keyword>
<evidence type="ECO:0000256" key="3">
    <source>
        <dbReference type="ARBA" id="ARBA00008072"/>
    </source>
</evidence>
<dbReference type="RefSeq" id="XP_040656348.1">
    <property type="nucleotide sequence ID" value="XM_040801315.1"/>
</dbReference>
<organism evidence="11 12">
    <name type="scientific">Drechmeria coniospora</name>
    <name type="common">Nematophagous fungus</name>
    <name type="synonym">Meria coniospora</name>
    <dbReference type="NCBI Taxonomy" id="98403"/>
    <lineage>
        <taxon>Eukaryota</taxon>
        <taxon>Fungi</taxon>
        <taxon>Dikarya</taxon>
        <taxon>Ascomycota</taxon>
        <taxon>Pezizomycotina</taxon>
        <taxon>Sordariomycetes</taxon>
        <taxon>Hypocreomycetidae</taxon>
        <taxon>Hypocreales</taxon>
        <taxon>Ophiocordycipitaceae</taxon>
        <taxon>Drechmeria</taxon>
    </lineage>
</organism>